<sequence>MADKFTSINNPVFTRTPLSKIVGITFNERLFKNSRYTYQNAATEVKGSRTIY</sequence>
<dbReference type="HOGENOM" id="CLU_3087104_0_0_1"/>
<evidence type="ECO:0000313" key="1">
    <source>
        <dbReference type="EMBL" id="EQB47801.1"/>
    </source>
</evidence>
<accession>T0L839</accession>
<protein>
    <submittedName>
        <fullName evidence="1">Uncharacterized protein</fullName>
    </submittedName>
</protein>
<organism evidence="1 2">
    <name type="scientific">Colletotrichum gloeosporioides (strain Cg-14)</name>
    <name type="common">Anthracnose fungus</name>
    <name type="synonym">Glomerella cingulata</name>
    <dbReference type="NCBI Taxonomy" id="1237896"/>
    <lineage>
        <taxon>Eukaryota</taxon>
        <taxon>Fungi</taxon>
        <taxon>Dikarya</taxon>
        <taxon>Ascomycota</taxon>
        <taxon>Pezizomycotina</taxon>
        <taxon>Sordariomycetes</taxon>
        <taxon>Hypocreomycetidae</taxon>
        <taxon>Glomerellales</taxon>
        <taxon>Glomerellaceae</taxon>
        <taxon>Colletotrichum</taxon>
        <taxon>Colletotrichum gloeosporioides species complex</taxon>
    </lineage>
</organism>
<gene>
    <name evidence="1" type="ORF">CGLO_13027</name>
</gene>
<reference evidence="2" key="1">
    <citation type="journal article" date="2013" name="Mol. Plant Microbe Interact.">
        <title>Global aspects of pacC regulation of pathogenicity genes in Colletotrichum gloeosporioides as revealed by transcriptome analysis.</title>
        <authorList>
            <person name="Alkan N."/>
            <person name="Meng X."/>
            <person name="Friedlander G."/>
            <person name="Reuveni E."/>
            <person name="Sukno S."/>
            <person name="Sherman A."/>
            <person name="Thon M."/>
            <person name="Fluhr R."/>
            <person name="Prusky D."/>
        </authorList>
    </citation>
    <scope>NUCLEOTIDE SEQUENCE [LARGE SCALE GENOMIC DNA]</scope>
    <source>
        <strain evidence="2">Cg-14</strain>
    </source>
</reference>
<evidence type="ECO:0000313" key="2">
    <source>
        <dbReference type="Proteomes" id="UP000015530"/>
    </source>
</evidence>
<dbReference type="AlphaFoldDB" id="T0L839"/>
<name>T0L839_COLGC</name>
<proteinExistence type="predicted"/>
<comment type="caution">
    <text evidence="1">The sequence shown here is derived from an EMBL/GenBank/DDBJ whole genome shotgun (WGS) entry which is preliminary data.</text>
</comment>
<dbReference type="Proteomes" id="UP000015530">
    <property type="component" value="Unassembled WGS sequence"/>
</dbReference>
<dbReference type="EMBL" id="AMYD01002822">
    <property type="protein sequence ID" value="EQB47801.1"/>
    <property type="molecule type" value="Genomic_DNA"/>
</dbReference>